<evidence type="ECO:0000313" key="3">
    <source>
        <dbReference type="Proteomes" id="UP000288587"/>
    </source>
</evidence>
<dbReference type="EMBL" id="SACM01000001">
    <property type="protein sequence ID" value="RVT88913.1"/>
    <property type="molecule type" value="Genomic_DNA"/>
</dbReference>
<proteinExistence type="predicted"/>
<feature type="domain" description="Transglutaminase-like" evidence="1">
    <location>
        <begin position="62"/>
        <end position="136"/>
    </location>
</feature>
<dbReference type="InterPro" id="IPR002931">
    <property type="entry name" value="Transglutaminase-like"/>
</dbReference>
<keyword evidence="3" id="KW-1185">Reference proteome</keyword>
<sequence length="233" mass="26562">MQVLLRVTKLLNHNDPSISRLIECRGWRRLPPLDRVGAAYEFVRTDIRFGYNARDEIPASQVLAEGYGQCNTKSTLLMALLRALNVPCRLHGFTIDKQLQRGAIPAWAYPLTPSRILHSWVEAWVDGRWIELEGFILDQPYLSALQERFPAARAFCGYGVATTDLQQPAVAWCGQSTYIQREGIAEDFGLFDDPDAFFAARGSNLSPVKQWLFEHFVRHRMNARVDRIRGSEP</sequence>
<dbReference type="InterPro" id="IPR038765">
    <property type="entry name" value="Papain-like_cys_pep_sf"/>
</dbReference>
<gene>
    <name evidence="2" type="ORF">EOD73_01920</name>
</gene>
<name>A0A3S2ULC3_9BURK</name>
<evidence type="ECO:0000313" key="2">
    <source>
        <dbReference type="EMBL" id="RVT88913.1"/>
    </source>
</evidence>
<dbReference type="Pfam" id="PF01841">
    <property type="entry name" value="Transglut_core"/>
    <property type="match status" value="1"/>
</dbReference>
<dbReference type="SMART" id="SM00460">
    <property type="entry name" value="TGc"/>
    <property type="match status" value="1"/>
</dbReference>
<dbReference type="Gene3D" id="3.10.620.30">
    <property type="match status" value="1"/>
</dbReference>
<dbReference type="OrthoDB" id="5438043at2"/>
<evidence type="ECO:0000259" key="1">
    <source>
        <dbReference type="SMART" id="SM00460"/>
    </source>
</evidence>
<dbReference type="SUPFAM" id="SSF54001">
    <property type="entry name" value="Cysteine proteinases"/>
    <property type="match status" value="1"/>
</dbReference>
<comment type="caution">
    <text evidence="2">The sequence shown here is derived from an EMBL/GenBank/DDBJ whole genome shotgun (WGS) entry which is preliminary data.</text>
</comment>
<organism evidence="2 3">
    <name type="scientific">Inhella crocodyli</name>
    <dbReference type="NCBI Taxonomy" id="2499851"/>
    <lineage>
        <taxon>Bacteria</taxon>
        <taxon>Pseudomonadati</taxon>
        <taxon>Pseudomonadota</taxon>
        <taxon>Betaproteobacteria</taxon>
        <taxon>Burkholderiales</taxon>
        <taxon>Sphaerotilaceae</taxon>
        <taxon>Inhella</taxon>
    </lineage>
</organism>
<dbReference type="AlphaFoldDB" id="A0A3S2ULC3"/>
<dbReference type="Proteomes" id="UP000288587">
    <property type="component" value="Unassembled WGS sequence"/>
</dbReference>
<accession>A0A3S2ULC3</accession>
<reference evidence="2 3" key="1">
    <citation type="submission" date="2019-01" db="EMBL/GenBank/DDBJ databases">
        <authorList>
            <person name="Chen W.-M."/>
        </authorList>
    </citation>
    <scope>NUCLEOTIDE SEQUENCE [LARGE SCALE GENOMIC DNA]</scope>
    <source>
        <strain evidence="2 3">CCP-18</strain>
    </source>
</reference>
<protein>
    <submittedName>
        <fullName evidence="2">Transglutaminase family protein</fullName>
    </submittedName>
</protein>
<dbReference type="PANTHER" id="PTHR33490">
    <property type="entry name" value="BLR5614 PROTEIN-RELATED"/>
    <property type="match status" value="1"/>
</dbReference>